<dbReference type="EMBL" id="CP031165">
    <property type="protein sequence ID" value="AXV09178.1"/>
    <property type="molecule type" value="Genomic_DNA"/>
</dbReference>
<feature type="domain" description="Blue (type 1) copper" evidence="6">
    <location>
        <begin position="439"/>
        <end position="521"/>
    </location>
</feature>
<dbReference type="InterPro" id="IPR028871">
    <property type="entry name" value="BlueCu_1_BS"/>
</dbReference>
<dbReference type="InterPro" id="IPR011706">
    <property type="entry name" value="Cu-oxidase_C"/>
</dbReference>
<dbReference type="Pfam" id="PF07731">
    <property type="entry name" value="Cu-oxidase_2"/>
    <property type="match status" value="1"/>
</dbReference>
<feature type="domain" description="Plastocyanin-like" evidence="7">
    <location>
        <begin position="185"/>
        <end position="231"/>
    </location>
</feature>
<evidence type="ECO:0000256" key="4">
    <source>
        <dbReference type="ARBA" id="ARBA00023008"/>
    </source>
</evidence>
<dbReference type="InterPro" id="IPR035668">
    <property type="entry name" value="Amicyanin"/>
</dbReference>
<keyword evidence="1" id="KW-0813">Transport</keyword>
<dbReference type="SUPFAM" id="SSF49503">
    <property type="entry name" value="Cupredoxins"/>
    <property type="match status" value="3"/>
</dbReference>
<dbReference type="KEGG" id="euz:DVS28_a4513"/>
<organism evidence="8 9">
    <name type="scientific">Euzebya pacifica</name>
    <dbReference type="NCBI Taxonomy" id="1608957"/>
    <lineage>
        <taxon>Bacteria</taxon>
        <taxon>Bacillati</taxon>
        <taxon>Actinomycetota</taxon>
        <taxon>Nitriliruptoria</taxon>
        <taxon>Euzebyales</taxon>
    </lineage>
</organism>
<dbReference type="Gene3D" id="2.60.40.420">
    <property type="entry name" value="Cupredoxins - blue copper proteins"/>
    <property type="match status" value="3"/>
</dbReference>
<reference evidence="8 9" key="1">
    <citation type="submission" date="2018-09" db="EMBL/GenBank/DDBJ databases">
        <title>Complete genome sequence of Euzebya sp. DY32-46 isolated from seawater of Pacific Ocean.</title>
        <authorList>
            <person name="Xu L."/>
            <person name="Wu Y.-H."/>
            <person name="Xu X.-W."/>
        </authorList>
    </citation>
    <scope>NUCLEOTIDE SEQUENCE [LARGE SCALE GENOMIC DNA]</scope>
    <source>
        <strain evidence="8 9">DY32-46</strain>
    </source>
</reference>
<dbReference type="AlphaFoldDB" id="A0A346Y3Y1"/>
<proteinExistence type="predicted"/>
<evidence type="ECO:0000313" key="9">
    <source>
        <dbReference type="Proteomes" id="UP000264006"/>
    </source>
</evidence>
<feature type="compositionally biased region" description="Low complexity" evidence="5">
    <location>
        <begin position="468"/>
        <end position="480"/>
    </location>
</feature>
<dbReference type="InterPro" id="IPR000923">
    <property type="entry name" value="BlueCu_1"/>
</dbReference>
<evidence type="ECO:0000256" key="1">
    <source>
        <dbReference type="ARBA" id="ARBA00022448"/>
    </source>
</evidence>
<dbReference type="Proteomes" id="UP000264006">
    <property type="component" value="Chromosome"/>
</dbReference>
<evidence type="ECO:0000259" key="7">
    <source>
        <dbReference type="Pfam" id="PF07731"/>
    </source>
</evidence>
<evidence type="ECO:0000259" key="6">
    <source>
        <dbReference type="Pfam" id="PF00127"/>
    </source>
</evidence>
<keyword evidence="2" id="KW-0479">Metal-binding</keyword>
<keyword evidence="4" id="KW-0186">Copper</keyword>
<gene>
    <name evidence="8" type="ORF">DVS28_a4513</name>
</gene>
<dbReference type="GO" id="GO:0009055">
    <property type="term" value="F:electron transfer activity"/>
    <property type="evidence" value="ECO:0007669"/>
    <property type="project" value="InterPro"/>
</dbReference>
<dbReference type="PROSITE" id="PS00196">
    <property type="entry name" value="COPPER_BLUE"/>
    <property type="match status" value="1"/>
</dbReference>
<keyword evidence="3" id="KW-0249">Electron transport</keyword>
<evidence type="ECO:0000256" key="2">
    <source>
        <dbReference type="ARBA" id="ARBA00022723"/>
    </source>
</evidence>
<name>A0A346Y3Y1_9ACTN</name>
<accession>A0A346Y3Y1</accession>
<keyword evidence="9" id="KW-1185">Reference proteome</keyword>
<feature type="region of interest" description="Disordered" evidence="5">
    <location>
        <begin position="466"/>
        <end position="488"/>
    </location>
</feature>
<dbReference type="PROSITE" id="PS51257">
    <property type="entry name" value="PROKAR_LIPOPROTEIN"/>
    <property type="match status" value="1"/>
</dbReference>
<dbReference type="InterPro" id="IPR006311">
    <property type="entry name" value="TAT_signal"/>
</dbReference>
<evidence type="ECO:0000313" key="8">
    <source>
        <dbReference type="EMBL" id="AXV09178.1"/>
    </source>
</evidence>
<dbReference type="PANTHER" id="PTHR36507">
    <property type="entry name" value="BLL1555 PROTEIN"/>
    <property type="match status" value="1"/>
</dbReference>
<evidence type="ECO:0000256" key="5">
    <source>
        <dbReference type="SAM" id="MobiDB-lite"/>
    </source>
</evidence>
<dbReference type="GO" id="GO:0005507">
    <property type="term" value="F:copper ion binding"/>
    <property type="evidence" value="ECO:0007669"/>
    <property type="project" value="InterPro"/>
</dbReference>
<dbReference type="GO" id="GO:0016491">
    <property type="term" value="F:oxidoreductase activity"/>
    <property type="evidence" value="ECO:0007669"/>
    <property type="project" value="InterPro"/>
</dbReference>
<dbReference type="CDD" id="cd13921">
    <property type="entry name" value="Amicyanin"/>
    <property type="match status" value="1"/>
</dbReference>
<dbReference type="Pfam" id="PF00127">
    <property type="entry name" value="Copper-bind"/>
    <property type="match status" value="1"/>
</dbReference>
<dbReference type="InterPro" id="IPR052721">
    <property type="entry name" value="ET_Amicyanin"/>
</dbReference>
<sequence>MSERTGPVLRRRELMGALVIGAGAAACSAMSADERRVADAAASEEAASTHLAALTWTPGHELPSIHPEIVPVASLPQADPAERHTSYVPEMPPAAARTEPAVFDVDLEVLEGVCPLDPAGEVTTLMWGYRVAGDTDTTCGTPGPVLRGRVGDVARIRLTNLPGNTMAHNIDFHAVTGQGGGAEALTVLPGEVASIEVRLLYPGAFMYHCAFGDVPEHIVRGMYGMFVVDPETPMPHTDLEWALVQSEWYVQEPDADGLAELDRDALVAETPRYVTFNGRTDALAGDNALRMEVGQRARIFMVNEGLNLASNFHPIGSHWDAVWPEAAIHEVNQPIRGSQSTLVVAGGGTVVDLVGLVPSTIILVDHALVRTFYKGAIGQVVVEGRNNAELFSSTAAAASGAAAAATNEDAPPVAEGPADVVSTDTVSIPDGAFDPANSDRAYDPPAILVSVGTTVTWANDDVLPHTVTAGTTDGRTPGPDGRFDSGDMAPGDTFAFTFDESGEYPYFCAPHPWMQGLVIVEEG</sequence>
<dbReference type="InterPro" id="IPR008972">
    <property type="entry name" value="Cupredoxin"/>
</dbReference>
<dbReference type="PANTHER" id="PTHR36507:SF1">
    <property type="entry name" value="BLL1555 PROTEIN"/>
    <property type="match status" value="1"/>
</dbReference>
<dbReference type="OrthoDB" id="345021at2"/>
<evidence type="ECO:0000256" key="3">
    <source>
        <dbReference type="ARBA" id="ARBA00022982"/>
    </source>
</evidence>
<protein>
    <submittedName>
        <fullName evidence="8">Copper binding protein, plastocyanin/azurin family</fullName>
    </submittedName>
</protein>
<dbReference type="PROSITE" id="PS51318">
    <property type="entry name" value="TAT"/>
    <property type="match status" value="1"/>
</dbReference>